<keyword evidence="4 11" id="KW-0732">Signal</keyword>
<evidence type="ECO:0000256" key="8">
    <source>
        <dbReference type="PROSITE-ProRule" id="PRU01240"/>
    </source>
</evidence>
<evidence type="ECO:0000256" key="9">
    <source>
        <dbReference type="RuleBase" id="RU003355"/>
    </source>
</evidence>
<feature type="active site" description="Charge relay system" evidence="8">
    <location>
        <position position="185"/>
    </location>
</feature>
<feature type="active site" description="Charge relay system" evidence="8">
    <location>
        <position position="251"/>
    </location>
</feature>
<dbReference type="PROSITE" id="PS51272">
    <property type="entry name" value="SLH"/>
    <property type="match status" value="3"/>
</dbReference>
<proteinExistence type="inferred from homology"/>
<feature type="region of interest" description="Disordered" evidence="10">
    <location>
        <begin position="1233"/>
        <end position="1263"/>
    </location>
</feature>
<dbReference type="PRINTS" id="PR00723">
    <property type="entry name" value="SUBTILISIN"/>
</dbReference>
<feature type="chain" id="PRO_5046638468" evidence="11">
    <location>
        <begin position="23"/>
        <end position="1621"/>
    </location>
</feature>
<dbReference type="Pfam" id="PF05922">
    <property type="entry name" value="Inhibitor_I9"/>
    <property type="match status" value="1"/>
</dbReference>
<dbReference type="InterPro" id="IPR051048">
    <property type="entry name" value="Peptidase_S8/S53_subtilisin"/>
</dbReference>
<dbReference type="InterPro" id="IPR003137">
    <property type="entry name" value="PA_domain"/>
</dbReference>
<comment type="caution">
    <text evidence="13">The sequence shown here is derived from an EMBL/GenBank/DDBJ whole genome shotgun (WGS) entry which is preliminary data.</text>
</comment>
<sequence>MGKKTLAILMILLLSFSNAAFGALGPIKPKPTTDGKKTLAADETEYDANDKVRIIVEVEGETAIEYATKKNTRYKDLSGSAKEDLQSDAVEAQNQVKKQIEDSKVDAEYINSFTTVLNGFSAEVKYEEIERIKKLKDVEGVHIVHEYKRPEIKPDMKYSKDIVEAQDAWRDYGYKGQGMVVGVIDTGIDYNHRDMVLSEDTKVDLTKEKVGSLVSEHDLPGKFYTDKVPYGYNYMDQNSEIRDLGAAASMHGMHVSGTVGANGDEENGGIKGVAPEAQILGLKVFGNDPEMPSTWSDIYVKAIDDAILLGADVLNMSLGSTAAFVAPEDPEQKAVERAVENGVLMSISAGNSAHYGNGYWNPLSSNPDIGVVGSPGISTNSLQVASLENTTITVDAMDVYLDGEAYKTVGYQKQDTPDFLDLFKGEKKEVVYVGTGEPENYEGKDVEGKIVFAVRTGGFFYAQIEATAIENGAAGVIVRGAESHGDYVNMAIDAHSIPMVSLSVSEGTDLKEKVEAGQSMEVVFTGDMVAAANPMEDKMSNFTSWGVTPNLDFKPEITAPGGKIYSTLNDDTYGNMSGTSMAAPHVAGGAALVLQRVDEQFDLTGSDRVNMAKNLLMNTAEPVIDKSPVNETFGWSNPYSPRRQGAGIMQLHGALSTPVVVTEVNSGLGKASLKEVGDQFTFSVNVENFSDEAVSYDVGANVQTDFANSGFLGYSGTLELEPQAIEDTDVLISKDGEEITSLEVGANSTVKVDVSVDLTNAKVLGDDLATLVGADSMFPNGYFVEGFLTLSNDGQHELSLPYVGFKGDWTQAPILDEHLSDEVNTYYGATGMAAMLSGDWDFLGYDQFEDAYSKDLAAFSPNGDGYADSAFPVVSFLRNAKKVQYNVLDREGNVLRTLRNENNIRKNYYDGGAAAPYYVKSASAWDGNINLKPAAEGEYYYEVKALLDYPGAEWQSFKFPIELDVTAPAMDVTYNEEDNALAFSDVVEEGSGVASIEVKVNGETVKTLAGDSTAYSFETKASERNYVDVVAVDYAGNKTTIRVADSGESDIPDIHWITPEALGVVDTLTPSVSGYINEKSGVKELLIDGKKVDVVFNEKENRYDFSTTLSFENDGVKNVDVTVTDGNDNKIDFQRRFFVDSTAPTLTVKNVPASVGHSKDSIKVNVEVEDNFDEIRLYQNDNEIFYNELVEPYEMKGFKKSIETELQLVEGDNKFVFSVTDLAGHETTKEITIKKQGEVEPDPVEPDPDPTPDPEPAPEDGVVDGDEMEKAIKDASGDSVKLEVDSKAITLKKEAVAKAADSKKNLVLDGKGVTVELPKKVVADLGDVSKDVKISLVEADKSKVELKDNQTLRSSVYDIQVSYVEDGKETAVTTFAAPVKVTFAINGDKVNDKRKTAAFYHNEDADKWEYVGGKVNGDHFTFETSHFSTYAVIENDFTFSDVKKHWAKDEIEVLASRKITSGKSETTFAPQQDLTRAEFAVLLSRTLRLPTESYEGIFKDVKESKEWAYAGVEAAYRAGIVKGNLDGTFSPDAKITREEMALMIVRAVGYQDETLLEGMEPSNKFKDDRHIGAFAKEAVYLANELGIIKGRADNSFDPKVHTTRAETAVMLYRMLNVLDEM</sequence>
<dbReference type="InterPro" id="IPR036852">
    <property type="entry name" value="Peptidase_S8/S53_dom_sf"/>
</dbReference>
<dbReference type="PANTHER" id="PTHR43399:SF4">
    <property type="entry name" value="CELL WALL-ASSOCIATED PROTEASE"/>
    <property type="match status" value="1"/>
</dbReference>
<feature type="domain" description="SLH" evidence="12">
    <location>
        <begin position="1562"/>
        <end position="1621"/>
    </location>
</feature>
<dbReference type="Pfam" id="PF00395">
    <property type="entry name" value="SLH"/>
    <property type="match status" value="3"/>
</dbReference>
<dbReference type="InterPro" id="IPR010259">
    <property type="entry name" value="S8pro/Inhibitor_I9"/>
</dbReference>
<dbReference type="PANTHER" id="PTHR43399">
    <property type="entry name" value="SUBTILISIN-RELATED"/>
    <property type="match status" value="1"/>
</dbReference>
<dbReference type="Proteomes" id="UP001628668">
    <property type="component" value="Unassembled WGS sequence"/>
</dbReference>
<feature type="signal peptide" evidence="11">
    <location>
        <begin position="1"/>
        <end position="22"/>
    </location>
</feature>
<keyword evidence="3 8" id="KW-0645">Protease</keyword>
<dbReference type="PROSITE" id="PS00137">
    <property type="entry name" value="SUBTILASE_HIS"/>
    <property type="match status" value="1"/>
</dbReference>
<dbReference type="InterPro" id="IPR023828">
    <property type="entry name" value="Peptidase_S8_Ser-AS"/>
</dbReference>
<dbReference type="InterPro" id="IPR010435">
    <property type="entry name" value="C5a/SBT2-like_Fn3"/>
</dbReference>
<evidence type="ECO:0000313" key="13">
    <source>
        <dbReference type="EMBL" id="MFL8938382.1"/>
    </source>
</evidence>
<dbReference type="CDD" id="cd07475">
    <property type="entry name" value="Peptidases_S8_C5a_Peptidase"/>
    <property type="match status" value="1"/>
</dbReference>
<evidence type="ECO:0000313" key="14">
    <source>
        <dbReference type="Proteomes" id="UP001628668"/>
    </source>
</evidence>
<dbReference type="InterPro" id="IPR022398">
    <property type="entry name" value="Peptidase_S8_His-AS"/>
</dbReference>
<dbReference type="InterPro" id="IPR046450">
    <property type="entry name" value="PA_dom_sf"/>
</dbReference>
<protein>
    <submittedName>
        <fullName evidence="13">S8 family serine peptidase</fullName>
    </submittedName>
</protein>
<evidence type="ECO:0000256" key="5">
    <source>
        <dbReference type="ARBA" id="ARBA00022737"/>
    </source>
</evidence>
<dbReference type="PROSITE" id="PS51892">
    <property type="entry name" value="SUBTILASE"/>
    <property type="match status" value="1"/>
</dbReference>
<feature type="domain" description="SLH" evidence="12">
    <location>
        <begin position="1434"/>
        <end position="1493"/>
    </location>
</feature>
<dbReference type="InterPro" id="IPR023827">
    <property type="entry name" value="Peptidase_S8_Asp-AS"/>
</dbReference>
<keyword evidence="6 8" id="KW-0378">Hydrolase</keyword>
<accession>A0ABW8VSP2</accession>
<evidence type="ECO:0000256" key="2">
    <source>
        <dbReference type="ARBA" id="ARBA00022525"/>
    </source>
</evidence>
<reference evidence="13 14" key="1">
    <citation type="submission" date="2024-12" db="EMBL/GenBank/DDBJ databases">
        <authorList>
            <person name="Li X."/>
            <person name="Zhang D."/>
        </authorList>
    </citation>
    <scope>NUCLEOTIDE SEQUENCE [LARGE SCALE GENOMIC DNA]</scope>
    <source>
        <strain evidence="13 14">JCM19602</strain>
    </source>
</reference>
<dbReference type="PROSITE" id="PS00138">
    <property type="entry name" value="SUBTILASE_SER"/>
    <property type="match status" value="1"/>
</dbReference>
<dbReference type="EMBL" id="JBJOSA010000016">
    <property type="protein sequence ID" value="MFL8938382.1"/>
    <property type="molecule type" value="Genomic_DNA"/>
</dbReference>
<dbReference type="SUPFAM" id="SSF52025">
    <property type="entry name" value="PA domain"/>
    <property type="match status" value="1"/>
</dbReference>
<evidence type="ECO:0000256" key="3">
    <source>
        <dbReference type="ARBA" id="ARBA00022670"/>
    </source>
</evidence>
<dbReference type="InterPro" id="IPR034216">
    <property type="entry name" value="C5a_Peptidase"/>
</dbReference>
<dbReference type="InterPro" id="IPR015500">
    <property type="entry name" value="Peptidase_S8_subtilisin-rel"/>
</dbReference>
<evidence type="ECO:0000259" key="12">
    <source>
        <dbReference type="PROSITE" id="PS51272"/>
    </source>
</evidence>
<dbReference type="Pfam" id="PF06280">
    <property type="entry name" value="fn3_5"/>
    <property type="match status" value="1"/>
</dbReference>
<dbReference type="InterPro" id="IPR000209">
    <property type="entry name" value="Peptidase_S8/S53_dom"/>
</dbReference>
<keyword evidence="14" id="KW-1185">Reference proteome</keyword>
<comment type="similarity">
    <text evidence="1 8 9">Belongs to the peptidase S8 family.</text>
</comment>
<dbReference type="SUPFAM" id="SSF52743">
    <property type="entry name" value="Subtilisin-like"/>
    <property type="match status" value="1"/>
</dbReference>
<keyword evidence="5" id="KW-0677">Repeat</keyword>
<feature type="domain" description="SLH" evidence="12">
    <location>
        <begin position="1495"/>
        <end position="1558"/>
    </location>
</feature>
<dbReference type="Gene3D" id="3.40.50.200">
    <property type="entry name" value="Peptidase S8/S53 domain"/>
    <property type="match status" value="1"/>
</dbReference>
<dbReference type="PROSITE" id="PS00136">
    <property type="entry name" value="SUBTILASE_ASP"/>
    <property type="match status" value="1"/>
</dbReference>
<dbReference type="Pfam" id="PF02225">
    <property type="entry name" value="PA"/>
    <property type="match status" value="1"/>
</dbReference>
<dbReference type="Gene3D" id="3.50.30.30">
    <property type="match status" value="1"/>
</dbReference>
<evidence type="ECO:0000256" key="4">
    <source>
        <dbReference type="ARBA" id="ARBA00022729"/>
    </source>
</evidence>
<evidence type="ECO:0000256" key="6">
    <source>
        <dbReference type="ARBA" id="ARBA00022801"/>
    </source>
</evidence>
<dbReference type="Pfam" id="PF00082">
    <property type="entry name" value="Peptidase_S8"/>
    <property type="match status" value="1"/>
</dbReference>
<evidence type="ECO:0000256" key="11">
    <source>
        <dbReference type="SAM" id="SignalP"/>
    </source>
</evidence>
<evidence type="ECO:0000256" key="10">
    <source>
        <dbReference type="SAM" id="MobiDB-lite"/>
    </source>
</evidence>
<evidence type="ECO:0000256" key="7">
    <source>
        <dbReference type="ARBA" id="ARBA00022825"/>
    </source>
</evidence>
<feature type="active site" description="Charge relay system" evidence="8">
    <location>
        <position position="580"/>
    </location>
</feature>
<dbReference type="InterPro" id="IPR001119">
    <property type="entry name" value="SLH_dom"/>
</dbReference>
<feature type="compositionally biased region" description="Acidic residues" evidence="10">
    <location>
        <begin position="1239"/>
        <end position="1263"/>
    </location>
</feature>
<gene>
    <name evidence="13" type="ORF">ACKA06_16455</name>
</gene>
<keyword evidence="2" id="KW-0964">Secreted</keyword>
<name>A0ABW8VSP2_9BACI</name>
<evidence type="ECO:0000256" key="1">
    <source>
        <dbReference type="ARBA" id="ARBA00011073"/>
    </source>
</evidence>
<dbReference type="RefSeq" id="WP_411160186.1">
    <property type="nucleotide sequence ID" value="NZ_JBJOSA010000016.1"/>
</dbReference>
<keyword evidence="7 8" id="KW-0720">Serine protease</keyword>
<dbReference type="Gene3D" id="2.60.40.1710">
    <property type="entry name" value="Subtilisin-like superfamily"/>
    <property type="match status" value="1"/>
</dbReference>
<organism evidence="13 14">
    <name type="scientific">Rossellomorea oryzaecorticis</name>
    <dbReference type="NCBI Taxonomy" id="1396505"/>
    <lineage>
        <taxon>Bacteria</taxon>
        <taxon>Bacillati</taxon>
        <taxon>Bacillota</taxon>
        <taxon>Bacilli</taxon>
        <taxon>Bacillales</taxon>
        <taxon>Bacillaceae</taxon>
        <taxon>Rossellomorea</taxon>
    </lineage>
</organism>